<dbReference type="PANTHER" id="PTHR34930:SF2">
    <property type="entry name" value="MICROTUBULE-ASSOCIATED PROTEIN JUPITER"/>
    <property type="match status" value="1"/>
</dbReference>
<keyword evidence="8" id="KW-0539">Nucleus</keyword>
<dbReference type="OMA" id="SNTSIRM"/>
<dbReference type="PANTHER" id="PTHR34930">
    <property type="entry name" value="GEO05313P1"/>
    <property type="match status" value="1"/>
</dbReference>
<evidence type="ECO:0000256" key="3">
    <source>
        <dbReference type="ARBA" id="ARBA00004496"/>
    </source>
</evidence>
<feature type="compositionally biased region" description="Polar residues" evidence="9">
    <location>
        <begin position="96"/>
        <end position="105"/>
    </location>
</feature>
<comment type="subcellular location">
    <subcellularLocation>
        <location evidence="3">Cytoplasm</location>
    </subcellularLocation>
    <subcellularLocation>
        <location evidence="2">Nucleus</location>
    </subcellularLocation>
</comment>
<sequence length="192" mass="20321">MTSTGINQGLNETSKPSSKVLKPPGGGSNICFGGEPDPAPARQSQRGHVAPQQQQRTTKAPFGESEHVVKILPQTRGSDSKSRIFGDCNDVVAPRRSSSSNTHSNIFGEGDDVDAKKRNDSNGNYDPITGQKYETTACHQPPPKPVPTSNYKPLPSAADGPGTMQSVSGKAQDVRTSSRVTNPPGGPTTKLW</sequence>
<keyword evidence="7" id="KW-0597">Phosphoprotein</keyword>
<dbReference type="EMBL" id="KB201145">
    <property type="protein sequence ID" value="ESO99096.1"/>
    <property type="molecule type" value="Genomic_DNA"/>
</dbReference>
<evidence type="ECO:0000256" key="2">
    <source>
        <dbReference type="ARBA" id="ARBA00004123"/>
    </source>
</evidence>
<evidence type="ECO:0000256" key="9">
    <source>
        <dbReference type="SAM" id="MobiDB-lite"/>
    </source>
</evidence>
<evidence type="ECO:0000256" key="4">
    <source>
        <dbReference type="ARBA" id="ARBA00005344"/>
    </source>
</evidence>
<dbReference type="OrthoDB" id="10071234at2759"/>
<keyword evidence="11" id="KW-1185">Reference proteome</keyword>
<accession>V4AZE1</accession>
<dbReference type="GO" id="GO:0005634">
    <property type="term" value="C:nucleus"/>
    <property type="evidence" value="ECO:0007669"/>
    <property type="project" value="UniProtKB-SubCell"/>
</dbReference>
<evidence type="ECO:0000256" key="7">
    <source>
        <dbReference type="ARBA" id="ARBA00022553"/>
    </source>
</evidence>
<dbReference type="Proteomes" id="UP000030746">
    <property type="component" value="Unassembled WGS sequence"/>
</dbReference>
<dbReference type="AlphaFoldDB" id="V4AZE1"/>
<comment type="similarity">
    <text evidence="4">Belongs to the MAP Jupiter family.</text>
</comment>
<proteinExistence type="inferred from homology"/>
<feature type="compositionally biased region" description="Polar residues" evidence="9">
    <location>
        <begin position="42"/>
        <end position="58"/>
    </location>
</feature>
<evidence type="ECO:0000313" key="11">
    <source>
        <dbReference type="Proteomes" id="UP000030746"/>
    </source>
</evidence>
<evidence type="ECO:0000256" key="5">
    <source>
        <dbReference type="ARBA" id="ARBA00021471"/>
    </source>
</evidence>
<evidence type="ECO:0000256" key="8">
    <source>
        <dbReference type="ARBA" id="ARBA00023242"/>
    </source>
</evidence>
<name>V4AZE1_LOTGI</name>
<reference evidence="10" key="1">
    <citation type="journal article" date="2013" name="Nature">
        <title>Insights into bilaterian evolution from three spiralian genomes.</title>
        <authorList>
            <person name="Simakov O."/>
            <person name="Marletaz F."/>
            <person name="Cho S.J."/>
            <person name="Edsinger-Gonzales E."/>
            <person name="Havlak P."/>
            <person name="Hellsten U."/>
            <person name="Kuo D.H."/>
            <person name="Larsson T."/>
            <person name="Lv J."/>
            <person name="Arendt D."/>
            <person name="Savage R."/>
            <person name="Osoegawa K."/>
            <person name="de Jong P."/>
            <person name="Grimwood J."/>
            <person name="Chapman J.A."/>
            <person name="Shapiro H."/>
            <person name="Aerts A."/>
            <person name="Otillar R.P."/>
            <person name="Terry A.Y."/>
            <person name="Boore J.L."/>
            <person name="Grigoriev I.V."/>
            <person name="Lindberg D.R."/>
            <person name="Seaver E.C."/>
            <person name="Weisblat D.A."/>
            <person name="Putnam N.H."/>
            <person name="Rokhsar D.S."/>
        </authorList>
    </citation>
    <scope>NUCLEOTIDE SEQUENCE [LARGE SCALE GENOMIC DNA]</scope>
</reference>
<feature type="compositionally biased region" description="Polar residues" evidence="9">
    <location>
        <begin position="163"/>
        <end position="181"/>
    </location>
</feature>
<dbReference type="InterPro" id="IPR033335">
    <property type="entry name" value="JUPITER"/>
</dbReference>
<dbReference type="RefSeq" id="XP_009050207.1">
    <property type="nucleotide sequence ID" value="XM_009051959.1"/>
</dbReference>
<gene>
    <name evidence="10" type="ORF">LOTGIDRAFT_173934</name>
</gene>
<comment type="function">
    <text evidence="1">Binds to all microtubule populations.</text>
</comment>
<dbReference type="HOGENOM" id="CLU_111612_0_0_1"/>
<dbReference type="GO" id="GO:0005737">
    <property type="term" value="C:cytoplasm"/>
    <property type="evidence" value="ECO:0007669"/>
    <property type="project" value="UniProtKB-SubCell"/>
</dbReference>
<keyword evidence="6" id="KW-0963">Cytoplasm</keyword>
<evidence type="ECO:0000256" key="1">
    <source>
        <dbReference type="ARBA" id="ARBA00003805"/>
    </source>
</evidence>
<dbReference type="GeneID" id="20242565"/>
<feature type="compositionally biased region" description="Polar residues" evidence="9">
    <location>
        <begin position="1"/>
        <end position="17"/>
    </location>
</feature>
<organism evidence="10 11">
    <name type="scientific">Lottia gigantea</name>
    <name type="common">Giant owl limpet</name>
    <dbReference type="NCBI Taxonomy" id="225164"/>
    <lineage>
        <taxon>Eukaryota</taxon>
        <taxon>Metazoa</taxon>
        <taxon>Spiralia</taxon>
        <taxon>Lophotrochozoa</taxon>
        <taxon>Mollusca</taxon>
        <taxon>Gastropoda</taxon>
        <taxon>Patellogastropoda</taxon>
        <taxon>Lottioidea</taxon>
        <taxon>Lottiidae</taxon>
        <taxon>Lottia</taxon>
    </lineage>
</organism>
<evidence type="ECO:0000313" key="10">
    <source>
        <dbReference type="EMBL" id="ESO99096.1"/>
    </source>
</evidence>
<dbReference type="CTD" id="20242565"/>
<dbReference type="KEGG" id="lgi:LOTGIDRAFT_173934"/>
<protein>
    <recommendedName>
        <fullName evidence="5">Microtubule-associated protein Jupiter</fullName>
    </recommendedName>
</protein>
<evidence type="ECO:0000256" key="6">
    <source>
        <dbReference type="ARBA" id="ARBA00022490"/>
    </source>
</evidence>
<feature type="region of interest" description="Disordered" evidence="9">
    <location>
        <begin position="1"/>
        <end position="192"/>
    </location>
</feature>